<dbReference type="PANTHER" id="PTHR48111:SF54">
    <property type="entry name" value="STAGE 0 SPORULATION PROTEIN A HOMOLOG"/>
    <property type="match status" value="1"/>
</dbReference>
<dbReference type="RefSeq" id="WP_322382513.1">
    <property type="nucleotide sequence ID" value="NZ_WNVM01000732.1"/>
</dbReference>
<dbReference type="PROSITE" id="PS50110">
    <property type="entry name" value="RESPONSE_REGULATORY"/>
    <property type="match status" value="1"/>
</dbReference>
<dbReference type="Pfam" id="PF00072">
    <property type="entry name" value="Response_reg"/>
    <property type="match status" value="1"/>
</dbReference>
<dbReference type="Proteomes" id="UP001292368">
    <property type="component" value="Unassembled WGS sequence"/>
</dbReference>
<dbReference type="EMBL" id="WNVM01000732">
    <property type="protein sequence ID" value="MDZ5010745.1"/>
    <property type="molecule type" value="Genomic_DNA"/>
</dbReference>
<evidence type="ECO:0000313" key="10">
    <source>
        <dbReference type="EMBL" id="MDZ5010745.1"/>
    </source>
</evidence>
<accession>A0AAW9ITL4</accession>
<dbReference type="SMART" id="SM00448">
    <property type="entry name" value="REC"/>
    <property type="match status" value="1"/>
</dbReference>
<evidence type="ECO:0000256" key="6">
    <source>
        <dbReference type="ARBA" id="ARBA00023163"/>
    </source>
</evidence>
<dbReference type="GO" id="GO:0000156">
    <property type="term" value="F:phosphorelay response regulator activity"/>
    <property type="evidence" value="ECO:0007669"/>
    <property type="project" value="TreeGrafter"/>
</dbReference>
<evidence type="ECO:0000256" key="2">
    <source>
        <dbReference type="ARBA" id="ARBA00022553"/>
    </source>
</evidence>
<keyword evidence="3" id="KW-0902">Two-component regulatory system</keyword>
<dbReference type="GO" id="GO:0032993">
    <property type="term" value="C:protein-DNA complex"/>
    <property type="evidence" value="ECO:0007669"/>
    <property type="project" value="TreeGrafter"/>
</dbReference>
<dbReference type="Gene3D" id="3.40.50.2300">
    <property type="match status" value="1"/>
</dbReference>
<feature type="modified residue" description="4-aspartylphosphate" evidence="8">
    <location>
        <position position="52"/>
    </location>
</feature>
<name>A0AAW9ITL4_CLOPF</name>
<protein>
    <recommendedName>
        <fullName evidence="1">Stage 0 sporulation protein A homolog</fullName>
    </recommendedName>
</protein>
<feature type="domain" description="Response regulatory" evidence="9">
    <location>
        <begin position="3"/>
        <end position="85"/>
    </location>
</feature>
<dbReference type="PANTHER" id="PTHR48111">
    <property type="entry name" value="REGULATOR OF RPOS"/>
    <property type="match status" value="1"/>
</dbReference>
<keyword evidence="6" id="KW-0804">Transcription</keyword>
<dbReference type="AlphaFoldDB" id="A0AAW9ITL4"/>
<evidence type="ECO:0000256" key="3">
    <source>
        <dbReference type="ARBA" id="ARBA00023012"/>
    </source>
</evidence>
<feature type="non-terminal residue" evidence="10">
    <location>
        <position position="85"/>
    </location>
</feature>
<comment type="function">
    <text evidence="7">May play the central regulatory role in sporulation. It may be an element of the effector pathway responsible for the activation of sporulation genes in response to nutritional stress. Spo0A may act in concert with spo0H (a sigma factor) to control the expression of some genes that are critical to the sporulation process.</text>
</comment>
<dbReference type="GO" id="GO:0000976">
    <property type="term" value="F:transcription cis-regulatory region binding"/>
    <property type="evidence" value="ECO:0007669"/>
    <property type="project" value="TreeGrafter"/>
</dbReference>
<sequence length="85" mass="9324">MSKILLVEDEESIRGFLKINLQRNNLDVIEAKSGEEGLNLAAIEKPAIAVLDVMLPGIDGFKVCNKLRNDFPDIGIIMLTAKGQD</sequence>
<organism evidence="10 11">
    <name type="scientific">Clostridium perfringens</name>
    <dbReference type="NCBI Taxonomy" id="1502"/>
    <lineage>
        <taxon>Bacteria</taxon>
        <taxon>Bacillati</taxon>
        <taxon>Bacillota</taxon>
        <taxon>Clostridia</taxon>
        <taxon>Eubacteriales</taxon>
        <taxon>Clostridiaceae</taxon>
        <taxon>Clostridium</taxon>
    </lineage>
</organism>
<keyword evidence="5" id="KW-0238">DNA-binding</keyword>
<evidence type="ECO:0000313" key="11">
    <source>
        <dbReference type="Proteomes" id="UP001292368"/>
    </source>
</evidence>
<dbReference type="InterPro" id="IPR011006">
    <property type="entry name" value="CheY-like_superfamily"/>
</dbReference>
<dbReference type="GO" id="GO:0006355">
    <property type="term" value="P:regulation of DNA-templated transcription"/>
    <property type="evidence" value="ECO:0007669"/>
    <property type="project" value="TreeGrafter"/>
</dbReference>
<keyword evidence="4" id="KW-0805">Transcription regulation</keyword>
<dbReference type="GO" id="GO:0005829">
    <property type="term" value="C:cytosol"/>
    <property type="evidence" value="ECO:0007669"/>
    <property type="project" value="TreeGrafter"/>
</dbReference>
<dbReference type="FunFam" id="3.40.50.2300:FF:000001">
    <property type="entry name" value="DNA-binding response regulator PhoB"/>
    <property type="match status" value="1"/>
</dbReference>
<keyword evidence="2 8" id="KW-0597">Phosphoprotein</keyword>
<dbReference type="InterPro" id="IPR039420">
    <property type="entry name" value="WalR-like"/>
</dbReference>
<dbReference type="SUPFAM" id="SSF52172">
    <property type="entry name" value="CheY-like"/>
    <property type="match status" value="1"/>
</dbReference>
<comment type="caution">
    <text evidence="10">The sequence shown here is derived from an EMBL/GenBank/DDBJ whole genome shotgun (WGS) entry which is preliminary data.</text>
</comment>
<reference evidence="10" key="1">
    <citation type="submission" date="2019-11" db="EMBL/GenBank/DDBJ databases">
        <title>Characterization of Clostridium perfringens isolates from swine manure treated agricultural soils.</title>
        <authorList>
            <person name="Wushke S.T."/>
        </authorList>
    </citation>
    <scope>NUCLEOTIDE SEQUENCE</scope>
    <source>
        <strain evidence="10">V2</strain>
    </source>
</reference>
<evidence type="ECO:0000259" key="9">
    <source>
        <dbReference type="PROSITE" id="PS50110"/>
    </source>
</evidence>
<proteinExistence type="predicted"/>
<dbReference type="InterPro" id="IPR001789">
    <property type="entry name" value="Sig_transdc_resp-reg_receiver"/>
</dbReference>
<evidence type="ECO:0000256" key="7">
    <source>
        <dbReference type="ARBA" id="ARBA00024867"/>
    </source>
</evidence>
<evidence type="ECO:0000256" key="1">
    <source>
        <dbReference type="ARBA" id="ARBA00018672"/>
    </source>
</evidence>
<dbReference type="CDD" id="cd17574">
    <property type="entry name" value="REC_OmpR"/>
    <property type="match status" value="1"/>
</dbReference>
<gene>
    <name evidence="10" type="ORF">GNF77_17970</name>
</gene>
<evidence type="ECO:0000256" key="5">
    <source>
        <dbReference type="ARBA" id="ARBA00023125"/>
    </source>
</evidence>
<evidence type="ECO:0000256" key="8">
    <source>
        <dbReference type="PROSITE-ProRule" id="PRU00169"/>
    </source>
</evidence>
<evidence type="ECO:0000256" key="4">
    <source>
        <dbReference type="ARBA" id="ARBA00023015"/>
    </source>
</evidence>